<accession>A0A2U3EKZ8</accession>
<sequence length="624" mass="67744">MTEVRGKVPISKFARLSRCERVSKYAASIKEISLLSAPSDDVHDKRQRIDRDGNPVDLPALLTSHPILARSTDWAGWRGAKPNLSNFQLSSRYFSRAFVFGDAQDGHDVDEPRWITHLGNVVPSRRRDHHHPLSTMRSSAAITSGVSAFAAAASALQFQNTPLYSSYSFNALEHLAGNSPYFEPVDNPGRQPDPPRGCSVTRAAYLVRHAAINANDFDYEEYLEPFLEKLGNATKTDWARTVPELAFLAAWAPPSFAEQELLTRTGKVEAAQLGLSLSYRYPKLRLPKRVWTSTAERTVQSAKGLVRGLELDDDTINVVEVHEGKQAGADSLTPYKSCKGYASDTGSDQQGEYVKAYTAPIVARLNDAVSSQGGGGFNFTTADVMAMQALCGYETVIRGSSPFCSTDLFTPDEWLQYEYGQDIQYHYNAGYGSRVAGAIGFPWLNATLGLLAGGSAAQDMYVSFTHREMPPAVLVAMGLFNNSRFSGADDVNATMPLDQVNHGRAWVSSRILPFLANIAIERMNCTAPGASSSAGSNNSNSSSSSGSASASTHYRVLVNRSPQVLPGCFDGPGQSCSADGLQKFLRQREGLFGGYSEICGNTYKNSTDAVTFYTNSNNGTTVGK</sequence>
<dbReference type="Pfam" id="PF00328">
    <property type="entry name" value="His_Phos_2"/>
    <property type="match status" value="1"/>
</dbReference>
<gene>
    <name evidence="2" type="ORF">PCL_05844</name>
</gene>
<dbReference type="PANTHER" id="PTHR20963">
    <property type="entry name" value="MULTIPLE INOSITOL POLYPHOSPHATE PHOSPHATASE-RELATED"/>
    <property type="match status" value="1"/>
</dbReference>
<dbReference type="InterPro" id="IPR029033">
    <property type="entry name" value="His_PPase_superfam"/>
</dbReference>
<dbReference type="InterPro" id="IPR000560">
    <property type="entry name" value="His_Pase_clade-2"/>
</dbReference>
<proteinExistence type="predicted"/>
<dbReference type="Proteomes" id="UP000245956">
    <property type="component" value="Unassembled WGS sequence"/>
</dbReference>
<dbReference type="EMBL" id="LCWV01000002">
    <property type="protein sequence ID" value="PWI75186.1"/>
    <property type="molecule type" value="Genomic_DNA"/>
</dbReference>
<dbReference type="AlphaFoldDB" id="A0A2U3EKZ8"/>
<keyword evidence="1" id="KW-0378">Hydrolase</keyword>
<dbReference type="FunFam" id="3.40.50.1240:FF:000065">
    <property type="entry name" value="Similar to histidine acid phosphatase"/>
    <property type="match status" value="1"/>
</dbReference>
<reference evidence="2 3" key="1">
    <citation type="journal article" date="2016" name="Front. Microbiol.">
        <title>Genome and transcriptome sequences reveal the specific parasitism of the nematophagous Purpureocillium lilacinum 36-1.</title>
        <authorList>
            <person name="Xie J."/>
            <person name="Li S."/>
            <person name="Mo C."/>
            <person name="Xiao X."/>
            <person name="Peng D."/>
            <person name="Wang G."/>
            <person name="Xiao Y."/>
        </authorList>
    </citation>
    <scope>NUCLEOTIDE SEQUENCE [LARGE SCALE GENOMIC DNA]</scope>
    <source>
        <strain evidence="2 3">36-1</strain>
    </source>
</reference>
<comment type="caution">
    <text evidence="2">The sequence shown here is derived from an EMBL/GenBank/DDBJ whole genome shotgun (WGS) entry which is preliminary data.</text>
</comment>
<evidence type="ECO:0000313" key="2">
    <source>
        <dbReference type="EMBL" id="PWI75186.1"/>
    </source>
</evidence>
<dbReference type="SUPFAM" id="SSF53254">
    <property type="entry name" value="Phosphoglycerate mutase-like"/>
    <property type="match status" value="1"/>
</dbReference>
<evidence type="ECO:0000256" key="1">
    <source>
        <dbReference type="ARBA" id="ARBA00022801"/>
    </source>
</evidence>
<name>A0A2U3EKZ8_PURLI</name>
<dbReference type="GO" id="GO:0003993">
    <property type="term" value="F:acid phosphatase activity"/>
    <property type="evidence" value="ECO:0007669"/>
    <property type="project" value="TreeGrafter"/>
</dbReference>
<protein>
    <submittedName>
        <fullName evidence="2">Histidine acid phosphatase</fullName>
    </submittedName>
</protein>
<dbReference type="Gene3D" id="3.40.50.1240">
    <property type="entry name" value="Phosphoglycerate mutase-like"/>
    <property type="match status" value="1"/>
</dbReference>
<dbReference type="CDD" id="cd07061">
    <property type="entry name" value="HP_HAP_like"/>
    <property type="match status" value="1"/>
</dbReference>
<evidence type="ECO:0000313" key="3">
    <source>
        <dbReference type="Proteomes" id="UP000245956"/>
    </source>
</evidence>
<organism evidence="2 3">
    <name type="scientific">Purpureocillium lilacinum</name>
    <name type="common">Paecilomyces lilacinus</name>
    <dbReference type="NCBI Taxonomy" id="33203"/>
    <lineage>
        <taxon>Eukaryota</taxon>
        <taxon>Fungi</taxon>
        <taxon>Dikarya</taxon>
        <taxon>Ascomycota</taxon>
        <taxon>Pezizomycotina</taxon>
        <taxon>Sordariomycetes</taxon>
        <taxon>Hypocreomycetidae</taxon>
        <taxon>Hypocreales</taxon>
        <taxon>Ophiocordycipitaceae</taxon>
        <taxon>Purpureocillium</taxon>
    </lineage>
</organism>
<dbReference type="PANTHER" id="PTHR20963:SF14">
    <property type="entry name" value="ACID PHOSPHATASE, PUTATIVE-RELATED"/>
    <property type="match status" value="1"/>
</dbReference>
<dbReference type="GO" id="GO:0009277">
    <property type="term" value="C:fungal-type cell wall"/>
    <property type="evidence" value="ECO:0007669"/>
    <property type="project" value="TreeGrafter"/>
</dbReference>